<evidence type="ECO:0000313" key="3">
    <source>
        <dbReference type="Proteomes" id="UP000028135"/>
    </source>
</evidence>
<dbReference type="InterPro" id="IPR002559">
    <property type="entry name" value="Transposase_11"/>
</dbReference>
<reference evidence="2 3" key="1">
    <citation type="submission" date="2014-05" db="EMBL/GenBank/DDBJ databases">
        <title>Genome Announcement of Sphingobium lucknowense F2.</title>
        <authorList>
            <person name="Lal R."/>
            <person name="Negi V."/>
            <person name="Lata P."/>
            <person name="Sangwan N."/>
            <person name="Gupta S.K."/>
            <person name="Rao D.L.N."/>
            <person name="Das S."/>
        </authorList>
    </citation>
    <scope>NUCLEOTIDE SEQUENCE [LARGE SCALE GENOMIC DNA]</scope>
    <source>
        <strain evidence="2 3">F2</strain>
    </source>
</reference>
<dbReference type="Pfam" id="PF01609">
    <property type="entry name" value="DDE_Tnp_1"/>
    <property type="match status" value="1"/>
</dbReference>
<evidence type="ECO:0000259" key="1">
    <source>
        <dbReference type="Pfam" id="PF01609"/>
    </source>
</evidence>
<dbReference type="Proteomes" id="UP000028135">
    <property type="component" value="Unassembled WGS sequence"/>
</dbReference>
<dbReference type="AlphaFoldDB" id="A0A8E1C1T2"/>
<proteinExistence type="predicted"/>
<dbReference type="PANTHER" id="PTHR30007:SF1">
    <property type="entry name" value="BLR1914 PROTEIN"/>
    <property type="match status" value="1"/>
</dbReference>
<evidence type="ECO:0000313" key="2">
    <source>
        <dbReference type="EMBL" id="KER35271.1"/>
    </source>
</evidence>
<dbReference type="PANTHER" id="PTHR30007">
    <property type="entry name" value="PHP DOMAIN PROTEIN"/>
    <property type="match status" value="1"/>
</dbReference>
<name>A0A8E1C1T2_9SPHN</name>
<comment type="caution">
    <text evidence="2">The sequence shown here is derived from an EMBL/GenBank/DDBJ whole genome shotgun (WGS) entry which is preliminary data.</text>
</comment>
<organism evidence="2 3">
    <name type="scientific">Sphingobium indicum F2</name>
    <dbReference type="NCBI Taxonomy" id="1450518"/>
    <lineage>
        <taxon>Bacteria</taxon>
        <taxon>Pseudomonadati</taxon>
        <taxon>Pseudomonadota</taxon>
        <taxon>Alphaproteobacteria</taxon>
        <taxon>Sphingomonadales</taxon>
        <taxon>Sphingomonadaceae</taxon>
        <taxon>Sphingobium</taxon>
    </lineage>
</organism>
<protein>
    <submittedName>
        <fullName evidence="2">Transposase</fullName>
    </submittedName>
</protein>
<gene>
    <name evidence="2" type="ORF">AL00_16950</name>
</gene>
<dbReference type="EMBL" id="JANF02000081">
    <property type="protein sequence ID" value="KER35271.1"/>
    <property type="molecule type" value="Genomic_DNA"/>
</dbReference>
<feature type="domain" description="Transposase IS4-like" evidence="1">
    <location>
        <begin position="2"/>
        <end position="113"/>
    </location>
</feature>
<dbReference type="GO" id="GO:0006313">
    <property type="term" value="P:DNA transposition"/>
    <property type="evidence" value="ECO:0007669"/>
    <property type="project" value="InterPro"/>
</dbReference>
<sequence>MTTKIVALVDALGNLFNLVLLPGQAHDLKGVAPLIEDVAFDALLADKAFDADWLLAELDVRGASAVIPPKANRKIKRNYDRHAYKWRHLVENFFAKIKEFRAIATRYEKTACSYTANWHLVATILAAK</sequence>
<dbReference type="GO" id="GO:0003677">
    <property type="term" value="F:DNA binding"/>
    <property type="evidence" value="ECO:0007669"/>
    <property type="project" value="InterPro"/>
</dbReference>
<dbReference type="NCBIfam" id="NF033580">
    <property type="entry name" value="transpos_IS5_3"/>
    <property type="match status" value="1"/>
</dbReference>
<dbReference type="GO" id="GO:0004803">
    <property type="term" value="F:transposase activity"/>
    <property type="evidence" value="ECO:0007669"/>
    <property type="project" value="InterPro"/>
</dbReference>
<accession>A0A8E1C1T2</accession>